<name>A0AAJ2N327_9BACL</name>
<organism evidence="2 3">
    <name type="scientific">Paenibacillus suaedae</name>
    <dbReference type="NCBI Taxonomy" id="3077233"/>
    <lineage>
        <taxon>Bacteria</taxon>
        <taxon>Bacillati</taxon>
        <taxon>Bacillota</taxon>
        <taxon>Bacilli</taxon>
        <taxon>Bacillales</taxon>
        <taxon>Paenibacillaceae</taxon>
        <taxon>Paenibacillus</taxon>
    </lineage>
</organism>
<proteinExistence type="predicted"/>
<dbReference type="RefSeq" id="WP_315744003.1">
    <property type="nucleotide sequence ID" value="NZ_JAVYAA010000001.1"/>
</dbReference>
<dbReference type="SUPFAM" id="SSF48452">
    <property type="entry name" value="TPR-like"/>
    <property type="match status" value="1"/>
</dbReference>
<dbReference type="InterPro" id="IPR011990">
    <property type="entry name" value="TPR-like_helical_dom_sf"/>
</dbReference>
<dbReference type="InterPro" id="IPR010982">
    <property type="entry name" value="Lambda_DNA-bd_dom_sf"/>
</dbReference>
<dbReference type="GO" id="GO:0003677">
    <property type="term" value="F:DNA binding"/>
    <property type="evidence" value="ECO:0007669"/>
    <property type="project" value="InterPro"/>
</dbReference>
<dbReference type="PROSITE" id="PS50943">
    <property type="entry name" value="HTH_CROC1"/>
    <property type="match status" value="1"/>
</dbReference>
<dbReference type="SUPFAM" id="SSF47413">
    <property type="entry name" value="lambda repressor-like DNA-binding domains"/>
    <property type="match status" value="1"/>
</dbReference>
<dbReference type="EMBL" id="JAVYAA010000001">
    <property type="protein sequence ID" value="MDT8975807.1"/>
    <property type="molecule type" value="Genomic_DNA"/>
</dbReference>
<dbReference type="InterPro" id="IPR001387">
    <property type="entry name" value="Cro/C1-type_HTH"/>
</dbReference>
<dbReference type="CDD" id="cd00093">
    <property type="entry name" value="HTH_XRE"/>
    <property type="match status" value="1"/>
</dbReference>
<dbReference type="Proteomes" id="UP001250538">
    <property type="component" value="Unassembled WGS sequence"/>
</dbReference>
<sequence>MNATIITTIGELIQDTRRSLNMTITQLSELSGVPRGTISRIENGEVKRPEFSSVRPLAVTLNIPFETLVDYYVEVEKRAESLLQILQSTIRQESSIELIRKVATKYLESPNEDSFDLTERLYQHIDSIEDTSIKLPLYNLIVEHSRSHGIMPYIAKGMYRCYLIERNDFSKLKETYSDGKYVLHYIDFLSQQEQIELYYKLGVHAFNLKFYKESIHHCKKILAEDSNASHHKVNALGILIEAYFCIGEYEESEFYCLQYKQFNYPNVQENVVLAEALLKAKKGNTDLAIEQLLTFLKTCSDLSALPATKNLLQLYLQQNNLKDAKTLLENSKIDSTILDKGNPFIFLGYADYLRIKGEYYLALGNYETCVTYMVEAALNYSKVNDTTKEKECLNTVVRIHLEHSVSPQSTFEKLNTYFIQSSKELED</sequence>
<dbReference type="SMART" id="SM00530">
    <property type="entry name" value="HTH_XRE"/>
    <property type="match status" value="1"/>
</dbReference>
<dbReference type="AlphaFoldDB" id="A0AAJ2N327"/>
<evidence type="ECO:0000313" key="3">
    <source>
        <dbReference type="Proteomes" id="UP001250538"/>
    </source>
</evidence>
<comment type="caution">
    <text evidence="2">The sequence shown here is derived from an EMBL/GenBank/DDBJ whole genome shotgun (WGS) entry which is preliminary data.</text>
</comment>
<protein>
    <submittedName>
        <fullName evidence="2">Helix-turn-helix transcriptional regulator</fullName>
    </submittedName>
</protein>
<gene>
    <name evidence="2" type="ORF">RQP50_06085</name>
</gene>
<accession>A0AAJ2N327</accession>
<reference evidence="3" key="1">
    <citation type="submission" date="2023-09" db="EMBL/GenBank/DDBJ databases">
        <title>Paenibacillus sp. chi10 Genome sequencing and assembly.</title>
        <authorList>
            <person name="Kim I."/>
        </authorList>
    </citation>
    <scope>NUCLEOTIDE SEQUENCE [LARGE SCALE GENOMIC DNA]</scope>
    <source>
        <strain evidence="3">chi10</strain>
    </source>
</reference>
<evidence type="ECO:0000259" key="1">
    <source>
        <dbReference type="PROSITE" id="PS50943"/>
    </source>
</evidence>
<keyword evidence="3" id="KW-1185">Reference proteome</keyword>
<dbReference type="Gene3D" id="1.10.260.40">
    <property type="entry name" value="lambda repressor-like DNA-binding domains"/>
    <property type="match status" value="1"/>
</dbReference>
<dbReference type="Gene3D" id="1.25.40.10">
    <property type="entry name" value="Tetratricopeptide repeat domain"/>
    <property type="match status" value="1"/>
</dbReference>
<dbReference type="Pfam" id="PF01381">
    <property type="entry name" value="HTH_3"/>
    <property type="match status" value="1"/>
</dbReference>
<evidence type="ECO:0000313" key="2">
    <source>
        <dbReference type="EMBL" id="MDT8975807.1"/>
    </source>
</evidence>
<feature type="domain" description="HTH cro/C1-type" evidence="1">
    <location>
        <begin position="13"/>
        <end position="68"/>
    </location>
</feature>